<keyword evidence="6" id="KW-1185">Reference proteome</keyword>
<gene>
    <name evidence="5" type="primary">LOC112275973</name>
</gene>
<dbReference type="GeneID" id="112275973"/>
<dbReference type="OrthoDB" id="411524at2759"/>
<dbReference type="EnsemblPlants" id="Pp3c23_9440V3.2">
    <property type="protein sequence ID" value="Pp3c23_9440V3.2"/>
    <property type="gene ID" value="Pp3c23_9440"/>
</dbReference>
<dbReference type="PANTHER" id="PTHR32116:SF27">
    <property type="entry name" value="GALACTURONOSYLTRANSFERASE 13-RELATED"/>
    <property type="match status" value="1"/>
</dbReference>
<dbReference type="GO" id="GO:0071555">
    <property type="term" value="P:cell wall organization"/>
    <property type="evidence" value="ECO:0007669"/>
    <property type="project" value="UniProtKB-KW"/>
</dbReference>
<dbReference type="EC" id="2.4.1.-" evidence="4"/>
<reference evidence="5 6" key="1">
    <citation type="journal article" date="2008" name="Science">
        <title>The Physcomitrella genome reveals evolutionary insights into the conquest of land by plants.</title>
        <authorList>
            <person name="Rensing S."/>
            <person name="Lang D."/>
            <person name="Zimmer A."/>
            <person name="Terry A."/>
            <person name="Salamov A."/>
            <person name="Shapiro H."/>
            <person name="Nishiyama T."/>
            <person name="Perroud P.-F."/>
            <person name="Lindquist E."/>
            <person name="Kamisugi Y."/>
            <person name="Tanahashi T."/>
            <person name="Sakakibara K."/>
            <person name="Fujita T."/>
            <person name="Oishi K."/>
            <person name="Shin-I T."/>
            <person name="Kuroki Y."/>
            <person name="Toyoda A."/>
            <person name="Suzuki Y."/>
            <person name="Hashimoto A."/>
            <person name="Yamaguchi K."/>
            <person name="Sugano A."/>
            <person name="Kohara Y."/>
            <person name="Fujiyama A."/>
            <person name="Anterola A."/>
            <person name="Aoki S."/>
            <person name="Ashton N."/>
            <person name="Barbazuk W.B."/>
            <person name="Barker E."/>
            <person name="Bennetzen J."/>
            <person name="Bezanilla M."/>
            <person name="Blankenship R."/>
            <person name="Cho S.H."/>
            <person name="Dutcher S."/>
            <person name="Estelle M."/>
            <person name="Fawcett J.A."/>
            <person name="Gundlach H."/>
            <person name="Hanada K."/>
            <person name="Heyl A."/>
            <person name="Hicks K.A."/>
            <person name="Hugh J."/>
            <person name="Lohr M."/>
            <person name="Mayer K."/>
            <person name="Melkozernov A."/>
            <person name="Murata T."/>
            <person name="Nelson D."/>
            <person name="Pils B."/>
            <person name="Prigge M."/>
            <person name="Reiss B."/>
            <person name="Renner T."/>
            <person name="Rombauts S."/>
            <person name="Rushton P."/>
            <person name="Sanderfoot A."/>
            <person name="Schween G."/>
            <person name="Shiu S.-H."/>
            <person name="Stueber K."/>
            <person name="Theodoulou F.L."/>
            <person name="Tu H."/>
            <person name="Van de Peer Y."/>
            <person name="Verrier P.J."/>
            <person name="Waters E."/>
            <person name="Wood A."/>
            <person name="Yang L."/>
            <person name="Cove D."/>
            <person name="Cuming A."/>
            <person name="Hasebe M."/>
            <person name="Lucas S."/>
            <person name="Mishler D.B."/>
            <person name="Reski R."/>
            <person name="Grigoriev I."/>
            <person name="Quatrano R.S."/>
            <person name="Boore J.L."/>
        </authorList>
    </citation>
    <scope>NUCLEOTIDE SEQUENCE [LARGE SCALE GENOMIC DNA]</scope>
    <source>
        <strain evidence="5 6">cv. Gransden 2004</strain>
    </source>
</reference>
<comment type="subcellular location">
    <subcellularLocation>
        <location evidence="4">Golgi apparatus membrane</location>
        <topology evidence="4">Single-pass type II membrane protein</topology>
    </subcellularLocation>
</comment>
<dbReference type="InterPro" id="IPR002495">
    <property type="entry name" value="Glyco_trans_8"/>
</dbReference>
<dbReference type="Pfam" id="PF01501">
    <property type="entry name" value="Glyco_transf_8"/>
    <property type="match status" value="1"/>
</dbReference>
<reference evidence="5 6" key="2">
    <citation type="journal article" date="2018" name="Plant J.">
        <title>The Physcomitrella patens chromosome-scale assembly reveals moss genome structure and evolution.</title>
        <authorList>
            <person name="Lang D."/>
            <person name="Ullrich K.K."/>
            <person name="Murat F."/>
            <person name="Fuchs J."/>
            <person name="Jenkins J."/>
            <person name="Haas F.B."/>
            <person name="Piednoel M."/>
            <person name="Gundlach H."/>
            <person name="Van Bel M."/>
            <person name="Meyberg R."/>
            <person name="Vives C."/>
            <person name="Morata J."/>
            <person name="Symeonidi A."/>
            <person name="Hiss M."/>
            <person name="Muchero W."/>
            <person name="Kamisugi Y."/>
            <person name="Saleh O."/>
            <person name="Blanc G."/>
            <person name="Decker E.L."/>
            <person name="van Gessel N."/>
            <person name="Grimwood J."/>
            <person name="Hayes R.D."/>
            <person name="Graham S.W."/>
            <person name="Gunter L.E."/>
            <person name="McDaniel S.F."/>
            <person name="Hoernstein S.N.W."/>
            <person name="Larsson A."/>
            <person name="Li F.W."/>
            <person name="Perroud P.F."/>
            <person name="Phillips J."/>
            <person name="Ranjan P."/>
            <person name="Rokshar D.S."/>
            <person name="Rothfels C.J."/>
            <person name="Schneider L."/>
            <person name="Shu S."/>
            <person name="Stevenson D.W."/>
            <person name="Thummler F."/>
            <person name="Tillich M."/>
            <person name="Villarreal Aguilar J.C."/>
            <person name="Widiez T."/>
            <person name="Wong G.K."/>
            <person name="Wymore A."/>
            <person name="Zhang Y."/>
            <person name="Zimmer A.D."/>
            <person name="Quatrano R.S."/>
            <person name="Mayer K.F.X."/>
            <person name="Goodstein D."/>
            <person name="Casacuberta J.M."/>
            <person name="Vandepoele K."/>
            <person name="Reski R."/>
            <person name="Cuming A.C."/>
            <person name="Tuskan G.A."/>
            <person name="Maumus F."/>
            <person name="Salse J."/>
            <person name="Schmutz J."/>
            <person name="Rensing S.A."/>
        </authorList>
    </citation>
    <scope>NUCLEOTIDE SEQUENCE [LARGE SCALE GENOMIC DNA]</scope>
    <source>
        <strain evidence="5 6">cv. Gransden 2004</strain>
    </source>
</reference>
<evidence type="ECO:0000313" key="5">
    <source>
        <dbReference type="EnsemblPlants" id="Pp3c23_9440V3.2"/>
    </source>
</evidence>
<protein>
    <recommendedName>
        <fullName evidence="4">Hexosyltransferase</fullName>
        <ecNumber evidence="4">2.4.1.-</ecNumber>
    </recommendedName>
</protein>
<dbReference type="Proteomes" id="UP000006727">
    <property type="component" value="Chromosome 23"/>
</dbReference>
<evidence type="ECO:0000313" key="6">
    <source>
        <dbReference type="Proteomes" id="UP000006727"/>
    </source>
</evidence>
<keyword evidence="4" id="KW-1133">Transmembrane helix</keyword>
<feature type="transmembrane region" description="Helical" evidence="4">
    <location>
        <begin position="37"/>
        <end position="59"/>
    </location>
</feature>
<dbReference type="InterPro" id="IPR029044">
    <property type="entry name" value="Nucleotide-diphossugar_trans"/>
</dbReference>
<comment type="similarity">
    <text evidence="2 4">Belongs to the glycosyltransferase 8 family.</text>
</comment>
<keyword evidence="4" id="KW-0812">Transmembrane</keyword>
<keyword evidence="4" id="KW-0333">Golgi apparatus</keyword>
<evidence type="ECO:0000256" key="4">
    <source>
        <dbReference type="RuleBase" id="RU362027"/>
    </source>
</evidence>
<comment type="pathway">
    <text evidence="1 4">Glycan metabolism; pectin biosynthesis.</text>
</comment>
<keyword evidence="4" id="KW-0472">Membrane</keyword>
<dbReference type="SUPFAM" id="SSF53448">
    <property type="entry name" value="Nucleotide-diphospho-sugar transferases"/>
    <property type="match status" value="1"/>
</dbReference>
<dbReference type="GO" id="GO:0000139">
    <property type="term" value="C:Golgi membrane"/>
    <property type="evidence" value="ECO:0007669"/>
    <property type="project" value="UniProtKB-SubCell"/>
</dbReference>
<evidence type="ECO:0000256" key="3">
    <source>
        <dbReference type="ARBA" id="ARBA00022676"/>
    </source>
</evidence>
<name>A0A7I4CII9_PHYPA</name>
<dbReference type="UniPathway" id="UPA00845"/>
<accession>A0A7I4CII9</accession>
<proteinExistence type="inferred from homology"/>
<dbReference type="Gene3D" id="3.90.550.10">
    <property type="entry name" value="Spore Coat Polysaccharide Biosynthesis Protein SpsA, Chain A"/>
    <property type="match status" value="1"/>
</dbReference>
<dbReference type="AlphaFoldDB" id="A0A7I4CII9"/>
<dbReference type="OMA" id="NAYHHFI"/>
<reference evidence="5" key="3">
    <citation type="submission" date="2020-12" db="UniProtKB">
        <authorList>
            <consortium name="EnsemblPlants"/>
        </authorList>
    </citation>
    <scope>IDENTIFICATION</scope>
</reference>
<evidence type="ECO:0000256" key="1">
    <source>
        <dbReference type="ARBA" id="ARBA00004877"/>
    </source>
</evidence>
<dbReference type="EnsemblPlants" id="Pp3c23_9440V3.3">
    <property type="protein sequence ID" value="Pp3c23_9440V3.3"/>
    <property type="gene ID" value="Pp3c23_9440"/>
</dbReference>
<dbReference type="KEGG" id="ppp:112275973"/>
<dbReference type="GO" id="GO:0047262">
    <property type="term" value="F:polygalacturonate 4-alpha-galacturonosyltransferase activity"/>
    <property type="evidence" value="ECO:0007669"/>
    <property type="project" value="InterPro"/>
</dbReference>
<dbReference type="Gramene" id="Pp3c23_9440V3.2">
    <property type="protein sequence ID" value="Pp3c23_9440V3.2"/>
    <property type="gene ID" value="Pp3c23_9440"/>
</dbReference>
<dbReference type="EMBL" id="ABEU02000023">
    <property type="status" value="NOT_ANNOTATED_CDS"/>
    <property type="molecule type" value="Genomic_DNA"/>
</dbReference>
<evidence type="ECO:0000256" key="2">
    <source>
        <dbReference type="ARBA" id="ARBA00006351"/>
    </source>
</evidence>
<organism evidence="5 6">
    <name type="scientific">Physcomitrium patens</name>
    <name type="common">Spreading-leaved earth moss</name>
    <name type="synonym">Physcomitrella patens</name>
    <dbReference type="NCBI Taxonomy" id="3218"/>
    <lineage>
        <taxon>Eukaryota</taxon>
        <taxon>Viridiplantae</taxon>
        <taxon>Streptophyta</taxon>
        <taxon>Embryophyta</taxon>
        <taxon>Bryophyta</taxon>
        <taxon>Bryophytina</taxon>
        <taxon>Bryopsida</taxon>
        <taxon>Funariidae</taxon>
        <taxon>Funariales</taxon>
        <taxon>Funariaceae</taxon>
        <taxon>Physcomitrium</taxon>
    </lineage>
</organism>
<dbReference type="RefSeq" id="XP_024362620.1">
    <property type="nucleotide sequence ID" value="XM_024506852.2"/>
</dbReference>
<dbReference type="InterPro" id="IPR029993">
    <property type="entry name" value="GAUT"/>
</dbReference>
<dbReference type="Gramene" id="Pp3c23_9440V3.3">
    <property type="protein sequence ID" value="Pp3c23_9440V3.3"/>
    <property type="gene ID" value="Pp3c23_9440"/>
</dbReference>
<keyword evidence="3 4" id="KW-0328">Glycosyltransferase</keyword>
<keyword evidence="4" id="KW-0961">Cell wall biogenesis/degradation</keyword>
<dbReference type="PANTHER" id="PTHR32116">
    <property type="entry name" value="GALACTURONOSYLTRANSFERASE 4-RELATED"/>
    <property type="match status" value="1"/>
</dbReference>
<keyword evidence="3 4" id="KW-0808">Transferase</keyword>
<dbReference type="GO" id="GO:0045489">
    <property type="term" value="P:pectin biosynthetic process"/>
    <property type="evidence" value="ECO:0007669"/>
    <property type="project" value="UniProtKB-UniPathway"/>
</dbReference>
<dbReference type="CDD" id="cd06429">
    <property type="entry name" value="GT8_like_1"/>
    <property type="match status" value="1"/>
</dbReference>
<sequence>MQVHISPSMRRITISTSPGFLEPLKMKGAARYLSYRCIFWTVLFLAFFLPFLFITSALITLEGVHNCTSLDCFGRKLGPKLSWKRHASPKVEDKYSALLEYKNEKELTDVPDTIEALLTEARNRQYDMATLLRRMKSMVEVNEEKVRAARLQEALYRHYASSGVPKGLHCLALKLTGEYSSNARARQDLPSPDLAPRLTDPAYHHMVLATDNVLAAAVVVTSTIRNSAQPEKIVFHVITDKKTHAAMHAWFALNPLAPAIVEVKGVHQFEWLTRDNVPVLEAMESSQDIKYYYHGDHTAGANISQYSPTILASYLQARSPKYISIMNHLRIYLPDLFPELEKVVFLDDDVVVQKDLSPLWDMDLHGKVNGAVETCRGDDTWVMSKTFKNYFNFSHPVISSTFDPEKCAWAYGMNLFDLKAWRKADITRVYHYWQKQNLQLNLTLWRLGTLPPALIAFDGNVHPIPDNWHLLGLGYNAKTNLEAVGKAAVIHFNGQAKPWLDIAFPHLRPFWSKYVNYSNEFIRQCNILDRA</sequence>